<feature type="region of interest" description="Disordered" evidence="1">
    <location>
        <begin position="53"/>
        <end position="73"/>
    </location>
</feature>
<sequence length="73" mass="8173">MASNKLLGVAALGAAAYFMRNKETREKTINQIKSYVDPQTVEKVKNTFQNMTKSTTTDSVVTEKELPEKSPTY</sequence>
<dbReference type="Proteomes" id="UP000595254">
    <property type="component" value="Chromosome"/>
</dbReference>
<name>A0A974S1R5_PERPY</name>
<proteinExistence type="predicted"/>
<organism evidence="2 3">
    <name type="scientific">Peribacillus psychrosaccharolyticus</name>
    <name type="common">Bacillus psychrosaccharolyticus</name>
    <dbReference type="NCBI Taxonomy" id="1407"/>
    <lineage>
        <taxon>Bacteria</taxon>
        <taxon>Bacillati</taxon>
        <taxon>Bacillota</taxon>
        <taxon>Bacilli</taxon>
        <taxon>Bacillales</taxon>
        <taxon>Bacillaceae</taxon>
        <taxon>Peribacillus</taxon>
    </lineage>
</organism>
<dbReference type="AlphaFoldDB" id="A0A974S1R5"/>
<accession>A0A974S1R5</accession>
<keyword evidence="3" id="KW-1185">Reference proteome</keyword>
<dbReference type="EMBL" id="CP068053">
    <property type="protein sequence ID" value="QQT00550.1"/>
    <property type="molecule type" value="Genomic_DNA"/>
</dbReference>
<dbReference type="KEGG" id="ppsr:I6J18_00960"/>
<gene>
    <name evidence="2" type="ORF">I6J18_00960</name>
</gene>
<feature type="compositionally biased region" description="Basic and acidic residues" evidence="1">
    <location>
        <begin position="61"/>
        <end position="73"/>
    </location>
</feature>
<evidence type="ECO:0000256" key="1">
    <source>
        <dbReference type="SAM" id="MobiDB-lite"/>
    </source>
</evidence>
<evidence type="ECO:0000313" key="3">
    <source>
        <dbReference type="Proteomes" id="UP000595254"/>
    </source>
</evidence>
<reference evidence="2 3" key="1">
    <citation type="submission" date="2021-01" db="EMBL/GenBank/DDBJ databases">
        <title>FDA dAtabase for Regulatory Grade micrObial Sequences (FDA-ARGOS): Supporting development and validation of Infectious Disease Dx tests.</title>
        <authorList>
            <person name="Nelson B."/>
            <person name="Plummer A."/>
            <person name="Tallon L."/>
            <person name="Sadzewicz L."/>
            <person name="Zhao X."/>
            <person name="Boylan J."/>
            <person name="Ott S."/>
            <person name="Bowen H."/>
            <person name="Vavikolanu K."/>
            <person name="Mehta A."/>
            <person name="Aluvathingal J."/>
            <person name="Nadendla S."/>
            <person name="Myers T."/>
            <person name="Yan Y."/>
            <person name="Sichtig H."/>
        </authorList>
    </citation>
    <scope>NUCLEOTIDE SEQUENCE [LARGE SCALE GENOMIC DNA]</scope>
    <source>
        <strain evidence="2 3">FDAARGOS_1161</strain>
    </source>
</reference>
<protein>
    <submittedName>
        <fullName evidence="2">Uncharacterized protein</fullName>
    </submittedName>
</protein>
<dbReference type="RefSeq" id="WP_040374822.1">
    <property type="nucleotide sequence ID" value="NZ_CP068053.1"/>
</dbReference>
<evidence type="ECO:0000313" key="2">
    <source>
        <dbReference type="EMBL" id="QQT00550.1"/>
    </source>
</evidence>